<proteinExistence type="predicted"/>
<dbReference type="PROSITE" id="PS00409">
    <property type="entry name" value="PROKAR_NTER_METHYL"/>
    <property type="match status" value="1"/>
</dbReference>
<evidence type="ECO:0000256" key="2">
    <source>
        <dbReference type="ARBA" id="ARBA00023287"/>
    </source>
</evidence>
<evidence type="ECO:0000256" key="1">
    <source>
        <dbReference type="ARBA" id="ARBA00004241"/>
    </source>
</evidence>
<feature type="region of interest" description="Disordered" evidence="3">
    <location>
        <begin position="146"/>
        <end position="186"/>
    </location>
</feature>
<evidence type="ECO:0000256" key="3">
    <source>
        <dbReference type="SAM" id="MobiDB-lite"/>
    </source>
</evidence>
<evidence type="ECO:0000256" key="4">
    <source>
        <dbReference type="SAM" id="Phobius"/>
    </source>
</evidence>
<dbReference type="Proteomes" id="UP000318138">
    <property type="component" value="Chromosome"/>
</dbReference>
<sequence>MKVPHLNQRGVTLVEVLATLVLLTFVAGIAYSFLINSYTFQERTSERVSIVQESNTLSTSMRQIHEQGGDIFFTENGQLRADSSTGRILHDERTRVTNLYVDGIQIDPGTNLSINFDQHDIKATILNGQYEHTIDTTLDRLSYFSYQSGTPVDDGNEVTPPDEDTEVPEEPNEEPETPPSEEDIDEVEFPNNSEEHVYIDGIFRHAGNNQKCNFTGNTKTSQTVLNNQSDGLGPCDYAGVYSGNLLFINQIRLDSTPFNVDGSLYLKNGLAENGNNASINVTNHVVSLKDINLRGYSLFNRGHLIGSHNIKIENAHSFIDIKGSVKAGSQFYLDSPTPSHIARNLTASSLSIRNQSQLNVGGNASIAGDILFNAGGRLQASNVQARNLSSQNQATFNISGNLLLQQELSLENRGNYQVGGNLSANNVNFKNGASVEVRGNLKISSNRNSNTFNSGRICVFGNADLHNNNNYTDTLVKSEYSSCENVNGNGIFLIR</sequence>
<protein>
    <submittedName>
        <fullName evidence="5">Prepilin-type N-terminal cleavage/methylation domain-containing protein</fullName>
    </submittedName>
</protein>
<keyword evidence="4" id="KW-0812">Transmembrane</keyword>
<feature type="transmembrane region" description="Helical" evidence="4">
    <location>
        <begin position="12"/>
        <end position="34"/>
    </location>
</feature>
<feature type="compositionally biased region" description="Acidic residues" evidence="3">
    <location>
        <begin position="154"/>
        <end position="186"/>
    </location>
</feature>
<evidence type="ECO:0000313" key="5">
    <source>
        <dbReference type="EMBL" id="QKS72395.1"/>
    </source>
</evidence>
<name>A0A859FJ36_9BACI</name>
<dbReference type="GO" id="GO:0030420">
    <property type="term" value="P:establishment of competence for transformation"/>
    <property type="evidence" value="ECO:0007669"/>
    <property type="project" value="UniProtKB-KW"/>
</dbReference>
<keyword evidence="6" id="KW-1185">Reference proteome</keyword>
<dbReference type="AlphaFoldDB" id="A0A859FJ36"/>
<evidence type="ECO:0000313" key="6">
    <source>
        <dbReference type="Proteomes" id="UP000318138"/>
    </source>
</evidence>
<dbReference type="KEGG" id="psua:FLK61_37855"/>
<keyword evidence="2" id="KW-0178">Competence</keyword>
<gene>
    <name evidence="5" type="ORF">FLK61_37855</name>
</gene>
<dbReference type="RefSeq" id="WP_176010374.1">
    <property type="nucleotide sequence ID" value="NZ_CP041372.2"/>
</dbReference>
<dbReference type="Pfam" id="PF07963">
    <property type="entry name" value="N_methyl"/>
    <property type="match status" value="1"/>
</dbReference>
<keyword evidence="4" id="KW-1133">Transmembrane helix</keyword>
<dbReference type="InterPro" id="IPR012902">
    <property type="entry name" value="N_methyl_site"/>
</dbReference>
<organism evidence="5 6">
    <name type="scientific">Paenalkalicoccus suaedae</name>
    <dbReference type="NCBI Taxonomy" id="2592382"/>
    <lineage>
        <taxon>Bacteria</taxon>
        <taxon>Bacillati</taxon>
        <taxon>Bacillota</taxon>
        <taxon>Bacilli</taxon>
        <taxon>Bacillales</taxon>
        <taxon>Bacillaceae</taxon>
        <taxon>Paenalkalicoccus</taxon>
    </lineage>
</organism>
<dbReference type="EMBL" id="CP041372">
    <property type="protein sequence ID" value="QKS72395.1"/>
    <property type="molecule type" value="Genomic_DNA"/>
</dbReference>
<dbReference type="NCBIfam" id="TIGR02532">
    <property type="entry name" value="IV_pilin_GFxxxE"/>
    <property type="match status" value="1"/>
</dbReference>
<accession>A0A859FJ36</accession>
<dbReference type="GO" id="GO:0009986">
    <property type="term" value="C:cell surface"/>
    <property type="evidence" value="ECO:0007669"/>
    <property type="project" value="UniProtKB-SubCell"/>
</dbReference>
<comment type="subcellular location">
    <subcellularLocation>
        <location evidence="1">Cell surface</location>
    </subcellularLocation>
</comment>
<keyword evidence="4" id="KW-0472">Membrane</keyword>
<reference evidence="6" key="1">
    <citation type="submission" date="2019-07" db="EMBL/GenBank/DDBJ databases">
        <title>Bacillus alkalisoli sp. nov. isolated from saline soil.</title>
        <authorList>
            <person name="Sun J.-Q."/>
            <person name="Xu L."/>
        </authorList>
    </citation>
    <scope>NUCLEOTIDE SEQUENCE [LARGE SCALE GENOMIC DNA]</scope>
    <source>
        <strain evidence="6">M4U3P1</strain>
    </source>
</reference>